<organism evidence="2 3">
    <name type="scientific">Archaeoglobus veneficus (strain DSM 11195 / SNP6)</name>
    <dbReference type="NCBI Taxonomy" id="693661"/>
    <lineage>
        <taxon>Archaea</taxon>
        <taxon>Methanobacteriati</taxon>
        <taxon>Methanobacteriota</taxon>
        <taxon>Archaeoglobi</taxon>
        <taxon>Archaeoglobales</taxon>
        <taxon>Archaeoglobaceae</taxon>
        <taxon>Archaeoglobus</taxon>
    </lineage>
</organism>
<accession>F2KR05</accession>
<dbReference type="GeneID" id="10394944"/>
<dbReference type="RefSeq" id="WP_013684467.1">
    <property type="nucleotide sequence ID" value="NC_015320.1"/>
</dbReference>
<feature type="transmembrane region" description="Helical" evidence="1">
    <location>
        <begin position="148"/>
        <end position="168"/>
    </location>
</feature>
<feature type="transmembrane region" description="Helical" evidence="1">
    <location>
        <begin position="101"/>
        <end position="127"/>
    </location>
</feature>
<dbReference type="PANTHER" id="PTHR35531">
    <property type="entry name" value="INNER MEMBRANE PROTEIN YBCI-RELATED"/>
    <property type="match status" value="1"/>
</dbReference>
<reference evidence="2 3" key="1">
    <citation type="submission" date="2011-03" db="EMBL/GenBank/DDBJ databases">
        <title>The complete genome of Archaeoglobus veneficus SNP6.</title>
        <authorList>
            <consortium name="US DOE Joint Genome Institute (JGI-PGF)"/>
            <person name="Lucas S."/>
            <person name="Copeland A."/>
            <person name="Lapidus A."/>
            <person name="Bruce D."/>
            <person name="Goodwin L."/>
            <person name="Pitluck S."/>
            <person name="Kyrpides N."/>
            <person name="Mavromatis K."/>
            <person name="Pagani I."/>
            <person name="Ivanova N."/>
            <person name="Mikhailova N."/>
            <person name="Lu M."/>
            <person name="Detter J.C."/>
            <person name="Tapia R."/>
            <person name="Han C."/>
            <person name="Land M."/>
            <person name="Hauser L."/>
            <person name="Markowitz V."/>
            <person name="Cheng J.-F."/>
            <person name="Hugenholtz P."/>
            <person name="Woyke T."/>
            <person name="Wu D."/>
            <person name="Spring S."/>
            <person name="Brambilla E."/>
            <person name="Klenk H.-P."/>
            <person name="Eisen J.A."/>
        </authorList>
    </citation>
    <scope>NUCLEOTIDE SEQUENCE [LARGE SCALE GENOMIC DNA]</scope>
    <source>
        <strain>SNP6</strain>
    </source>
</reference>
<protein>
    <recommendedName>
        <fullName evidence="4">Metal-dependent hydrolase</fullName>
    </recommendedName>
</protein>
<dbReference type="Proteomes" id="UP000008136">
    <property type="component" value="Chromosome"/>
</dbReference>
<dbReference type="Pfam" id="PF04307">
    <property type="entry name" value="YdjM"/>
    <property type="match status" value="1"/>
</dbReference>
<evidence type="ECO:0000256" key="1">
    <source>
        <dbReference type="SAM" id="Phobius"/>
    </source>
</evidence>
<proteinExistence type="predicted"/>
<dbReference type="InterPro" id="IPR007404">
    <property type="entry name" value="YdjM-like"/>
</dbReference>
<feature type="transmembrane region" description="Helical" evidence="1">
    <location>
        <begin position="77"/>
        <end position="95"/>
    </location>
</feature>
<feature type="transmembrane region" description="Helical" evidence="1">
    <location>
        <begin position="7"/>
        <end position="24"/>
    </location>
</feature>
<gene>
    <name evidence="2" type="ordered locus">Arcve_1815</name>
</gene>
<evidence type="ECO:0000313" key="3">
    <source>
        <dbReference type="Proteomes" id="UP000008136"/>
    </source>
</evidence>
<dbReference type="EMBL" id="CP002588">
    <property type="protein sequence ID" value="AEA47811.1"/>
    <property type="molecule type" value="Genomic_DNA"/>
</dbReference>
<dbReference type="PIRSF" id="PIRSF030780">
    <property type="entry name" value="Md_memb_hyd_prd"/>
    <property type="match status" value="1"/>
</dbReference>
<keyword evidence="1" id="KW-0472">Membrane</keyword>
<sequence>MRHTTHILFSIFIIVVIYELIPPLKSIVPFTYAIAIAPIGALFPDLDHPRSYISRGNWEFLSLAICKTTPHRGWTHSLVGATLFTASLVIFLWYFKASISYALIFFIGYMTHLLSDSLNPTGVNWFWPKRKKYKIDLVRTGSEGEERLQTLLIFGIAGLLVYDVLYNASSLLK</sequence>
<keyword evidence="1" id="KW-1133">Transmembrane helix</keyword>
<dbReference type="eggNOG" id="arCOG01744">
    <property type="taxonomic scope" value="Archaea"/>
</dbReference>
<dbReference type="OrthoDB" id="118042at2157"/>
<dbReference type="AlphaFoldDB" id="F2KR05"/>
<keyword evidence="1" id="KW-0812">Transmembrane</keyword>
<dbReference type="KEGG" id="ave:Arcve_1815"/>
<evidence type="ECO:0008006" key="4">
    <source>
        <dbReference type="Google" id="ProtNLM"/>
    </source>
</evidence>
<dbReference type="InterPro" id="IPR016956">
    <property type="entry name" value="YdjM"/>
</dbReference>
<evidence type="ECO:0000313" key="2">
    <source>
        <dbReference type="EMBL" id="AEA47811.1"/>
    </source>
</evidence>
<name>F2KR05_ARCVS</name>
<dbReference type="HOGENOM" id="CLU_097802_2_0_2"/>
<dbReference type="STRING" id="693661.Arcve_1815"/>
<keyword evidence="3" id="KW-1185">Reference proteome</keyword>
<dbReference type="PANTHER" id="PTHR35531:SF1">
    <property type="entry name" value="INNER MEMBRANE PROTEIN YBCI-RELATED"/>
    <property type="match status" value="1"/>
</dbReference>